<comment type="caution">
    <text evidence="2">The sequence shown here is derived from an EMBL/GenBank/DDBJ whole genome shotgun (WGS) entry which is preliminary data.</text>
</comment>
<proteinExistence type="predicted"/>
<dbReference type="RefSeq" id="WP_227897281.1">
    <property type="nucleotide sequence ID" value="NZ_CP099467.1"/>
</dbReference>
<accession>A0A9X1SGE3</accession>
<organism evidence="2 3">
    <name type="scientific">Arthrobacter caoxuetaonis</name>
    <dbReference type="NCBI Taxonomy" id="2886935"/>
    <lineage>
        <taxon>Bacteria</taxon>
        <taxon>Bacillati</taxon>
        <taxon>Actinomycetota</taxon>
        <taxon>Actinomycetes</taxon>
        <taxon>Micrococcales</taxon>
        <taxon>Micrococcaceae</taxon>
        <taxon>Arthrobacter</taxon>
    </lineage>
</organism>
<evidence type="ECO:0000256" key="1">
    <source>
        <dbReference type="SAM" id="Phobius"/>
    </source>
</evidence>
<evidence type="ECO:0000313" key="2">
    <source>
        <dbReference type="EMBL" id="MCC3299294.1"/>
    </source>
</evidence>
<keyword evidence="1" id="KW-0472">Membrane</keyword>
<keyword evidence="1" id="KW-1133">Transmembrane helix</keyword>
<sequence>MDIQTAKLIMMNDPEMMTLHRRFNSLGITRFFVWVAAAIIVVILAVQGETVAWFLVGLAASLVTLILNIQRTKISSLQRMRARELGIR</sequence>
<feature type="transmembrane region" description="Helical" evidence="1">
    <location>
        <begin position="51"/>
        <end position="69"/>
    </location>
</feature>
<gene>
    <name evidence="2" type="ORF">LJ757_16000</name>
</gene>
<protein>
    <submittedName>
        <fullName evidence="2">Uncharacterized protein</fullName>
    </submittedName>
</protein>
<name>A0A9X1SGE3_9MICC</name>
<feature type="transmembrane region" description="Helical" evidence="1">
    <location>
        <begin position="26"/>
        <end position="45"/>
    </location>
</feature>
<keyword evidence="1" id="KW-0812">Transmembrane</keyword>
<keyword evidence="3" id="KW-1185">Reference proteome</keyword>
<evidence type="ECO:0000313" key="3">
    <source>
        <dbReference type="Proteomes" id="UP001139158"/>
    </source>
</evidence>
<dbReference type="EMBL" id="JAJFZV010000018">
    <property type="protein sequence ID" value="MCC3299294.1"/>
    <property type="molecule type" value="Genomic_DNA"/>
</dbReference>
<dbReference type="Proteomes" id="UP001139158">
    <property type="component" value="Unassembled WGS sequence"/>
</dbReference>
<reference evidence="2" key="1">
    <citation type="submission" date="2021-10" db="EMBL/GenBank/DDBJ databases">
        <title>Novel species in genus Arthrobacter.</title>
        <authorList>
            <person name="Liu Y."/>
        </authorList>
    </citation>
    <scope>NUCLEOTIDE SEQUENCE</scope>
    <source>
        <strain evidence="2">Zg-Y453</strain>
    </source>
</reference>
<dbReference type="AlphaFoldDB" id="A0A9X1SGE3"/>